<dbReference type="Proteomes" id="UP001239111">
    <property type="component" value="Chromosome 2"/>
</dbReference>
<evidence type="ECO:0000313" key="1">
    <source>
        <dbReference type="EMBL" id="KAJ8676552.1"/>
    </source>
</evidence>
<organism evidence="1 2">
    <name type="scientific">Eretmocerus hayati</name>
    <dbReference type="NCBI Taxonomy" id="131215"/>
    <lineage>
        <taxon>Eukaryota</taxon>
        <taxon>Metazoa</taxon>
        <taxon>Ecdysozoa</taxon>
        <taxon>Arthropoda</taxon>
        <taxon>Hexapoda</taxon>
        <taxon>Insecta</taxon>
        <taxon>Pterygota</taxon>
        <taxon>Neoptera</taxon>
        <taxon>Endopterygota</taxon>
        <taxon>Hymenoptera</taxon>
        <taxon>Apocrita</taxon>
        <taxon>Proctotrupomorpha</taxon>
        <taxon>Chalcidoidea</taxon>
        <taxon>Aphelinidae</taxon>
        <taxon>Aphelininae</taxon>
        <taxon>Eretmocerus</taxon>
    </lineage>
</organism>
<gene>
    <name evidence="1" type="ORF">QAD02_012339</name>
</gene>
<evidence type="ECO:0000313" key="2">
    <source>
        <dbReference type="Proteomes" id="UP001239111"/>
    </source>
</evidence>
<accession>A0ACC2NZJ6</accession>
<sequence length="262" mass="29109">MPLGPVVVLAPLLVLLLCAAPSLQEPIFLPAGVTANLFKGLPQLPVLNESAGETRSVYYHDQIVAVVDLAQPRRLLHCELVEVYEPSEAEEILKNLSTILTPHRTSFKDMIKLMEKCDKLDEHPGRPKPISYSNSEKSNTGNPLLAGIVPGTKWCGTGDIARSYHDLGSRSKVDRCCRAHDLCPVKIRAYKSRYNLVNNSFFSKSHCTCDETFFQCLKSINHVSATIMGNIYFNIAQPPCIEDGSSPPQNDVKKFVPVKRQF</sequence>
<name>A0ACC2NZJ6_9HYME</name>
<reference evidence="1" key="1">
    <citation type="submission" date="2023-04" db="EMBL/GenBank/DDBJ databases">
        <title>A chromosome-level genome assembly of the parasitoid wasp Eretmocerus hayati.</title>
        <authorList>
            <person name="Zhong Y."/>
            <person name="Liu S."/>
            <person name="Liu Y."/>
        </authorList>
    </citation>
    <scope>NUCLEOTIDE SEQUENCE</scope>
    <source>
        <strain evidence="1">ZJU_SS_LIU_2023</strain>
    </source>
</reference>
<protein>
    <submittedName>
        <fullName evidence="1">Uncharacterized protein</fullName>
    </submittedName>
</protein>
<comment type="caution">
    <text evidence="1">The sequence shown here is derived from an EMBL/GenBank/DDBJ whole genome shotgun (WGS) entry which is preliminary data.</text>
</comment>
<keyword evidence="2" id="KW-1185">Reference proteome</keyword>
<proteinExistence type="predicted"/>
<dbReference type="EMBL" id="CM056742">
    <property type="protein sequence ID" value="KAJ8676552.1"/>
    <property type="molecule type" value="Genomic_DNA"/>
</dbReference>